<dbReference type="AlphaFoldDB" id="A0A4Q0S2Q3"/>
<organism evidence="1 2">
    <name type="scientific">Bradyrhizobium nanningense</name>
    <dbReference type="NCBI Taxonomy" id="1325118"/>
    <lineage>
        <taxon>Bacteria</taxon>
        <taxon>Pseudomonadati</taxon>
        <taxon>Pseudomonadota</taxon>
        <taxon>Alphaproteobacteria</taxon>
        <taxon>Hyphomicrobiales</taxon>
        <taxon>Nitrobacteraceae</taxon>
        <taxon>Bradyrhizobium</taxon>
    </lineage>
</organism>
<dbReference type="OrthoDB" id="8248075at2"/>
<accession>A0A4Q0S2Q3</accession>
<sequence>MKPVISSIEIENRVVVAKYQRLMVGAKVVLVEKASGRQWSETLTRVASPVPVGALRIRLPEAVTPGTYFLKAFNGHGEAAAQSADFEIA</sequence>
<dbReference type="RefSeq" id="WP_128918977.1">
    <property type="nucleotide sequence ID" value="NZ_LBJC01000013.1"/>
</dbReference>
<gene>
    <name evidence="1" type="ORF">XH99_16375</name>
</gene>
<keyword evidence="2" id="KW-1185">Reference proteome</keyword>
<dbReference type="EMBL" id="LBJQ01000077">
    <property type="protein sequence ID" value="RXH27820.1"/>
    <property type="molecule type" value="Genomic_DNA"/>
</dbReference>
<protein>
    <submittedName>
        <fullName evidence="1">Uncharacterized protein</fullName>
    </submittedName>
</protein>
<comment type="caution">
    <text evidence="1">The sequence shown here is derived from an EMBL/GenBank/DDBJ whole genome shotgun (WGS) entry which is preliminary data.</text>
</comment>
<proteinExistence type="predicted"/>
<name>A0A4Q0S2Q3_9BRAD</name>
<evidence type="ECO:0000313" key="1">
    <source>
        <dbReference type="EMBL" id="RXH27820.1"/>
    </source>
</evidence>
<evidence type="ECO:0000313" key="2">
    <source>
        <dbReference type="Proteomes" id="UP000289546"/>
    </source>
</evidence>
<reference evidence="1 2" key="1">
    <citation type="submission" date="2015-04" db="EMBL/GenBank/DDBJ databases">
        <title>Comparative genomics of rhizobia nodulating Arachis hypogaea in China.</title>
        <authorList>
            <person name="Li Y."/>
        </authorList>
    </citation>
    <scope>NUCLEOTIDE SEQUENCE [LARGE SCALE GENOMIC DNA]</scope>
    <source>
        <strain evidence="1 2">CCBAU 51757</strain>
    </source>
</reference>
<dbReference type="Proteomes" id="UP000289546">
    <property type="component" value="Unassembled WGS sequence"/>
</dbReference>